<evidence type="ECO:0000256" key="5">
    <source>
        <dbReference type="ARBA" id="ARBA00022777"/>
    </source>
</evidence>
<sequence length="950" mass="102237">MTECTKAGCDGRVVDGRCGVCGQPAAEQPRTDSVVNRLVDPSTDEPPTPSRVAARLGGLDDEGRRRVSGPGEANKQADPVVTTQHEQPATGVSRPQQTGARPMSSGQSTPPGGVTGQQQAGLRPPGMPPGSTQQTPQQQYPPPPNTAAQYPPPLTTRTPVSPGRQPMPPGVPPGVTSVSYPTGGPARPAPPQPPNTTARSTSQPRPNPPGASVGSGLGPDRTVVTNPPGRAAFASPQTTQTNQVGTRGEITSSTSSRTASSPSRRGSSRSSRRGRLGGGLVEVPQVPARDPASVVLANPQVAENKRYCASCQQPVGRSRGGRPGRVDGYCPQCGARYSFSPKLRAGDFLAGQYEVLGCIAHGGFGWIYLARDRNVHDRWVVLKGLLNDGDADAVEATLNEQRALAQVEHPNVVRIFNVVQPTDGSSTETVGYIVMEYVGGQSLRDILTERRKTEGATAALPLDQAIAYVLEILPAMGYLHEHGLLYCDLKPDNVIQTSEQVKLIDMGAVLRMDDDYGAVYGTIGYQAPEIATIGPSVASDLYTVGRLLAVLSFHFPGYNKEFKERLPDPADVPVLAEHESLLRFLRRACHTDANQRFDSADEMAEQLTGVLREVVAVRDHKPIPGVSPLFTPERRSFGIEKVREIAAGSAVLESRRVAMALPVPLVDPKDPAAGFLLSAEDAGPDQLRGAMQTIEVRLRLARAHIDRGELRPAWQVLQDAARQEPDDWRIAWYLSLGALAGGDFEDAKRRFESLYDRFPGEQATKLAVAVTDEFRGDNASAARRYEMVWRSDHDFVSAAFGLARARLRVRDVRGAVAVLESVPETSSHHVAARIAAVLARVQDRAPGDLGHQDLLDAAVRLEPLGLDNERRARLIVEVLQAAHEWARGVGAGMGGRPRAPGRLFGLELDEHILRLGLESGYRSLAKAVEDRAERIALVDRANSLRPRTLV</sequence>
<keyword evidence="2 11" id="KW-0723">Serine/threonine-protein kinase</keyword>
<feature type="compositionally biased region" description="Low complexity" evidence="9">
    <location>
        <begin position="129"/>
        <end position="138"/>
    </location>
</feature>
<feature type="compositionally biased region" description="Low complexity" evidence="9">
    <location>
        <begin position="173"/>
        <end position="186"/>
    </location>
</feature>
<feature type="compositionally biased region" description="Pro residues" evidence="9">
    <location>
        <begin position="139"/>
        <end position="154"/>
    </location>
</feature>
<dbReference type="AlphaFoldDB" id="A0AAC9MY78"/>
<dbReference type="PANTHER" id="PTHR24363">
    <property type="entry name" value="SERINE/THREONINE PROTEIN KINASE"/>
    <property type="match status" value="1"/>
</dbReference>
<evidence type="ECO:0000256" key="3">
    <source>
        <dbReference type="ARBA" id="ARBA00022679"/>
    </source>
</evidence>
<protein>
    <recommendedName>
        <fullName evidence="1">non-specific serine/threonine protein kinase</fullName>
        <ecNumber evidence="1">2.7.11.1</ecNumber>
    </recommendedName>
</protein>
<feature type="compositionally biased region" description="Low complexity" evidence="9">
    <location>
        <begin position="251"/>
        <end position="265"/>
    </location>
</feature>
<dbReference type="InterPro" id="IPR000719">
    <property type="entry name" value="Prot_kinase_dom"/>
</dbReference>
<dbReference type="GO" id="GO:0004674">
    <property type="term" value="F:protein serine/threonine kinase activity"/>
    <property type="evidence" value="ECO:0007669"/>
    <property type="project" value="UniProtKB-KW"/>
</dbReference>
<accession>A0AAC9MY78</accession>
<keyword evidence="6" id="KW-0067">ATP-binding</keyword>
<evidence type="ECO:0000256" key="6">
    <source>
        <dbReference type="ARBA" id="ARBA00022840"/>
    </source>
</evidence>
<dbReference type="SMART" id="SM00220">
    <property type="entry name" value="S_TKc"/>
    <property type="match status" value="1"/>
</dbReference>
<dbReference type="GO" id="GO:0005524">
    <property type="term" value="F:ATP binding"/>
    <property type="evidence" value="ECO:0007669"/>
    <property type="project" value="UniProtKB-KW"/>
</dbReference>
<dbReference type="PANTHER" id="PTHR24363:SF0">
    <property type="entry name" value="SERINE_THREONINE KINASE LIKE DOMAIN CONTAINING 1"/>
    <property type="match status" value="1"/>
</dbReference>
<evidence type="ECO:0000259" key="10">
    <source>
        <dbReference type="PROSITE" id="PS50011"/>
    </source>
</evidence>
<evidence type="ECO:0000256" key="2">
    <source>
        <dbReference type="ARBA" id="ARBA00022527"/>
    </source>
</evidence>
<comment type="catalytic activity">
    <reaction evidence="7">
        <text>L-threonyl-[protein] + ATP = O-phospho-L-threonyl-[protein] + ADP + H(+)</text>
        <dbReference type="Rhea" id="RHEA:46608"/>
        <dbReference type="Rhea" id="RHEA-COMP:11060"/>
        <dbReference type="Rhea" id="RHEA-COMP:11605"/>
        <dbReference type="ChEBI" id="CHEBI:15378"/>
        <dbReference type="ChEBI" id="CHEBI:30013"/>
        <dbReference type="ChEBI" id="CHEBI:30616"/>
        <dbReference type="ChEBI" id="CHEBI:61977"/>
        <dbReference type="ChEBI" id="CHEBI:456216"/>
        <dbReference type="EC" id="2.7.11.1"/>
    </reaction>
</comment>
<evidence type="ECO:0000256" key="9">
    <source>
        <dbReference type="SAM" id="MobiDB-lite"/>
    </source>
</evidence>
<dbReference type="Pfam" id="PF16919">
    <property type="entry name" value="PknG_rubred"/>
    <property type="match status" value="1"/>
</dbReference>
<reference evidence="12" key="1">
    <citation type="submission" date="2016-03" db="EMBL/GenBank/DDBJ databases">
        <title>Complete genome sequence of the type strain Actinoalloteichus hymeniacidonis DSM 45092.</title>
        <authorList>
            <person name="Schaffert L."/>
            <person name="Albersmeier A."/>
            <person name="Winkler A."/>
            <person name="Kalinowski J."/>
            <person name="Zotchev S."/>
            <person name="Ruckert C."/>
        </authorList>
    </citation>
    <scope>NUCLEOTIDE SEQUENCE [LARGE SCALE GENOMIC DNA]</scope>
    <source>
        <strain evidence="12">HPA177(T) (DSM 45092(T))</strain>
    </source>
</reference>
<keyword evidence="3 11" id="KW-0808">Transferase</keyword>
<dbReference type="FunFam" id="1.10.510.10:FF:000306">
    <property type="entry name" value="Serine/threonine protein kinase"/>
    <property type="match status" value="1"/>
</dbReference>
<dbReference type="Gene3D" id="1.10.510.10">
    <property type="entry name" value="Transferase(Phosphotransferase) domain 1"/>
    <property type="match status" value="1"/>
</dbReference>
<dbReference type="Pfam" id="PF16918">
    <property type="entry name" value="PknG_TPR"/>
    <property type="match status" value="1"/>
</dbReference>
<dbReference type="InterPro" id="IPR011009">
    <property type="entry name" value="Kinase-like_dom_sf"/>
</dbReference>
<dbReference type="SUPFAM" id="SSF56112">
    <property type="entry name" value="Protein kinase-like (PK-like)"/>
    <property type="match status" value="1"/>
</dbReference>
<dbReference type="Pfam" id="PF00069">
    <property type="entry name" value="Pkinase"/>
    <property type="match status" value="1"/>
</dbReference>
<evidence type="ECO:0000256" key="4">
    <source>
        <dbReference type="ARBA" id="ARBA00022741"/>
    </source>
</evidence>
<dbReference type="RefSeq" id="WP_084642876.1">
    <property type="nucleotide sequence ID" value="NZ_CP014859.1"/>
</dbReference>
<gene>
    <name evidence="11" type="ORF">TL08_11005</name>
</gene>
<dbReference type="InterPro" id="IPR031636">
    <property type="entry name" value="PknG_TPR"/>
</dbReference>
<organism evidence="11 12">
    <name type="scientific">Actinoalloteichus hymeniacidonis</name>
    <dbReference type="NCBI Taxonomy" id="340345"/>
    <lineage>
        <taxon>Bacteria</taxon>
        <taxon>Bacillati</taxon>
        <taxon>Actinomycetota</taxon>
        <taxon>Actinomycetes</taxon>
        <taxon>Pseudonocardiales</taxon>
        <taxon>Pseudonocardiaceae</taxon>
        <taxon>Actinoalloteichus</taxon>
    </lineage>
</organism>
<evidence type="ECO:0000313" key="12">
    <source>
        <dbReference type="Proteomes" id="UP000095210"/>
    </source>
</evidence>
<name>A0AAC9MY78_9PSEU</name>
<feature type="domain" description="Protein kinase" evidence="10">
    <location>
        <begin position="353"/>
        <end position="637"/>
    </location>
</feature>
<dbReference type="KEGG" id="ahm:TL08_11005"/>
<evidence type="ECO:0000256" key="1">
    <source>
        <dbReference type="ARBA" id="ARBA00012513"/>
    </source>
</evidence>
<feature type="compositionally biased region" description="Basic residues" evidence="9">
    <location>
        <begin position="266"/>
        <end position="275"/>
    </location>
</feature>
<dbReference type="SUPFAM" id="SSF48452">
    <property type="entry name" value="TPR-like"/>
    <property type="match status" value="1"/>
</dbReference>
<dbReference type="CDD" id="cd14014">
    <property type="entry name" value="STKc_PknB_like"/>
    <property type="match status" value="1"/>
</dbReference>
<evidence type="ECO:0000256" key="7">
    <source>
        <dbReference type="ARBA" id="ARBA00047899"/>
    </source>
</evidence>
<dbReference type="InterPro" id="IPR011990">
    <property type="entry name" value="TPR-like_helical_dom_sf"/>
</dbReference>
<dbReference type="PROSITE" id="PS50011">
    <property type="entry name" value="PROTEIN_KINASE_DOM"/>
    <property type="match status" value="1"/>
</dbReference>
<dbReference type="Gene3D" id="3.30.200.20">
    <property type="entry name" value="Phosphorylase Kinase, domain 1"/>
    <property type="match status" value="1"/>
</dbReference>
<keyword evidence="5 11" id="KW-0418">Kinase</keyword>
<dbReference type="EMBL" id="CP014859">
    <property type="protein sequence ID" value="AOS63015.1"/>
    <property type="molecule type" value="Genomic_DNA"/>
</dbReference>
<evidence type="ECO:0000313" key="11">
    <source>
        <dbReference type="EMBL" id="AOS63015.1"/>
    </source>
</evidence>
<dbReference type="InterPro" id="IPR031634">
    <property type="entry name" value="PknG_rubred"/>
</dbReference>
<feature type="compositionally biased region" description="Polar residues" evidence="9">
    <location>
        <begin position="93"/>
        <end position="120"/>
    </location>
</feature>
<dbReference type="Proteomes" id="UP000095210">
    <property type="component" value="Chromosome"/>
</dbReference>
<feature type="region of interest" description="Disordered" evidence="9">
    <location>
        <begin position="22"/>
        <end position="283"/>
    </location>
</feature>
<keyword evidence="4" id="KW-0547">Nucleotide-binding</keyword>
<feature type="compositionally biased region" description="Polar residues" evidence="9">
    <location>
        <begin position="235"/>
        <end position="245"/>
    </location>
</feature>
<dbReference type="Gene3D" id="1.25.40.10">
    <property type="entry name" value="Tetratricopeptide repeat domain"/>
    <property type="match status" value="1"/>
</dbReference>
<dbReference type="EC" id="2.7.11.1" evidence="1"/>
<comment type="catalytic activity">
    <reaction evidence="8">
        <text>L-seryl-[protein] + ATP = O-phospho-L-seryl-[protein] + ADP + H(+)</text>
        <dbReference type="Rhea" id="RHEA:17989"/>
        <dbReference type="Rhea" id="RHEA-COMP:9863"/>
        <dbReference type="Rhea" id="RHEA-COMP:11604"/>
        <dbReference type="ChEBI" id="CHEBI:15378"/>
        <dbReference type="ChEBI" id="CHEBI:29999"/>
        <dbReference type="ChEBI" id="CHEBI:30616"/>
        <dbReference type="ChEBI" id="CHEBI:83421"/>
        <dbReference type="ChEBI" id="CHEBI:456216"/>
        <dbReference type="EC" id="2.7.11.1"/>
    </reaction>
</comment>
<keyword evidence="12" id="KW-1185">Reference proteome</keyword>
<evidence type="ECO:0000256" key="8">
    <source>
        <dbReference type="ARBA" id="ARBA00048679"/>
    </source>
</evidence>
<proteinExistence type="predicted"/>